<dbReference type="OrthoDB" id="3357519at2759"/>
<reference evidence="1" key="1">
    <citation type="submission" date="2020-11" db="EMBL/GenBank/DDBJ databases">
        <authorList>
            <consortium name="DOE Joint Genome Institute"/>
            <person name="Ahrendt S."/>
            <person name="Riley R."/>
            <person name="Andreopoulos W."/>
            <person name="Labutti K."/>
            <person name="Pangilinan J."/>
            <person name="Ruiz-Duenas F.J."/>
            <person name="Barrasa J.M."/>
            <person name="Sanchez-Garcia M."/>
            <person name="Camarero S."/>
            <person name="Miyauchi S."/>
            <person name="Serrano A."/>
            <person name="Linde D."/>
            <person name="Babiker R."/>
            <person name="Drula E."/>
            <person name="Ayuso-Fernandez I."/>
            <person name="Pacheco R."/>
            <person name="Padilla G."/>
            <person name="Ferreira P."/>
            <person name="Barriuso J."/>
            <person name="Kellner H."/>
            <person name="Castanera R."/>
            <person name="Alfaro M."/>
            <person name="Ramirez L."/>
            <person name="Pisabarro A.G."/>
            <person name="Kuo A."/>
            <person name="Tritt A."/>
            <person name="Lipzen A."/>
            <person name="He G."/>
            <person name="Yan M."/>
            <person name="Ng V."/>
            <person name="Cullen D."/>
            <person name="Martin F."/>
            <person name="Rosso M.-N."/>
            <person name="Henrissat B."/>
            <person name="Hibbett D."/>
            <person name="Martinez A.T."/>
            <person name="Grigoriev I.V."/>
        </authorList>
    </citation>
    <scope>NUCLEOTIDE SEQUENCE</scope>
    <source>
        <strain evidence="1">CBS 506.95</strain>
    </source>
</reference>
<dbReference type="AlphaFoldDB" id="A0A9P6E535"/>
<keyword evidence="2" id="KW-1185">Reference proteome</keyword>
<dbReference type="SUPFAM" id="SSF52047">
    <property type="entry name" value="RNI-like"/>
    <property type="match status" value="1"/>
</dbReference>
<dbReference type="InterPro" id="IPR036047">
    <property type="entry name" value="F-box-like_dom_sf"/>
</dbReference>
<protein>
    <recommendedName>
        <fullName evidence="3">F-box domain-containing protein</fullName>
    </recommendedName>
</protein>
<evidence type="ECO:0000313" key="1">
    <source>
        <dbReference type="EMBL" id="KAF9522716.1"/>
    </source>
</evidence>
<organism evidence="1 2">
    <name type="scientific">Crepidotus variabilis</name>
    <dbReference type="NCBI Taxonomy" id="179855"/>
    <lineage>
        <taxon>Eukaryota</taxon>
        <taxon>Fungi</taxon>
        <taxon>Dikarya</taxon>
        <taxon>Basidiomycota</taxon>
        <taxon>Agaricomycotina</taxon>
        <taxon>Agaricomycetes</taxon>
        <taxon>Agaricomycetidae</taxon>
        <taxon>Agaricales</taxon>
        <taxon>Agaricineae</taxon>
        <taxon>Crepidotaceae</taxon>
        <taxon>Crepidotus</taxon>
    </lineage>
</organism>
<dbReference type="Proteomes" id="UP000807306">
    <property type="component" value="Unassembled WGS sequence"/>
</dbReference>
<evidence type="ECO:0000313" key="2">
    <source>
        <dbReference type="Proteomes" id="UP000807306"/>
    </source>
</evidence>
<dbReference type="SUPFAM" id="SSF81383">
    <property type="entry name" value="F-box domain"/>
    <property type="match status" value="1"/>
</dbReference>
<evidence type="ECO:0008006" key="3">
    <source>
        <dbReference type="Google" id="ProtNLM"/>
    </source>
</evidence>
<comment type="caution">
    <text evidence="1">The sequence shown here is derived from an EMBL/GenBank/DDBJ whole genome shotgun (WGS) entry which is preliminary data.</text>
</comment>
<sequence>MDNLSLTSLDSMCPNARKVNGHVCAACSRQLTIAKRLGEGVPKLDQTQIESLHRELRETKSKINQTHDIIQRIPLELIQIILGQACPSSPPFQLGAVCRFWRDVVWSAPNLWTNVTFVLSDTNLSNRIGLLKQVTSLSGNAPLKIEISEGRSLTWSSENIQNNEDFHLLLDVILDCSSRWLDLNLTAPVYFIRQLHLASSSTPILNSLTLAACVMEKLEEPFSLDLQHLTQRLRNFEISETDCLRLDLFQISFNHLAVLKAPGSTAKWYDVICSAPALSSVQIIGCELGLWEAEEDEPTPPQAPFVHKSLQTFLLEGGRETWYFSFFFEWLSLPNLKHLEIRVHLAGIQSDSVERFLARSACSLDSLVLSDQSWSVTSLSSIFVHLPALTRLSLLYSGTLTSAKDYCAAVFQTGSEDRGSSRAIAPLPSLQMFELEASWPMADGFNFLTDIFHQVTHNQTSFSRLSLYLRADRPSISNARLSKEILRRIEEFSSGQREVRIGLFGELNIPNIIEYSTAV</sequence>
<name>A0A9P6E535_9AGAR</name>
<accession>A0A9P6E535</accession>
<proteinExistence type="predicted"/>
<gene>
    <name evidence="1" type="ORF">CPB83DRAFT_89661</name>
</gene>
<dbReference type="EMBL" id="MU157936">
    <property type="protein sequence ID" value="KAF9522716.1"/>
    <property type="molecule type" value="Genomic_DNA"/>
</dbReference>